<dbReference type="InterPro" id="IPR044713">
    <property type="entry name" value="DNJA1/2-like"/>
</dbReference>
<keyword evidence="3 5" id="KW-0863">Zinc-finger</keyword>
<evidence type="ECO:0000256" key="6">
    <source>
        <dbReference type="SAM" id="MobiDB-lite"/>
    </source>
</evidence>
<feature type="zinc finger region" description="CR-type" evidence="5">
    <location>
        <begin position="115"/>
        <end position="192"/>
    </location>
</feature>
<dbReference type="SUPFAM" id="SSF49493">
    <property type="entry name" value="HSP40/DnaJ peptide-binding domain"/>
    <property type="match status" value="2"/>
</dbReference>
<dbReference type="Gene3D" id="1.10.287.110">
    <property type="entry name" value="DnaJ domain"/>
    <property type="match status" value="1"/>
</dbReference>
<keyword evidence="10" id="KW-1185">Reference proteome</keyword>
<dbReference type="GO" id="GO:0006457">
    <property type="term" value="P:protein folding"/>
    <property type="evidence" value="ECO:0007669"/>
    <property type="project" value="InterPro"/>
</dbReference>
<dbReference type="Pfam" id="PF01556">
    <property type="entry name" value="DnaJ_C"/>
    <property type="match status" value="1"/>
</dbReference>
<feature type="domain" description="CR-type" evidence="8">
    <location>
        <begin position="115"/>
        <end position="192"/>
    </location>
</feature>
<evidence type="ECO:0000256" key="4">
    <source>
        <dbReference type="ARBA" id="ARBA00022833"/>
    </source>
</evidence>
<name>A0A7R9LP09_9ACAR</name>
<evidence type="ECO:0000256" key="5">
    <source>
        <dbReference type="PROSITE-ProRule" id="PRU00546"/>
    </source>
</evidence>
<protein>
    <submittedName>
        <fullName evidence="9">Uncharacterized protein</fullName>
    </submittedName>
</protein>
<sequence>MVKESGLYDLLGVRPDCSEPELRKAYKTLALRYHPDRNPDPSESDQFKHMSRAYEVLSNPDKRQAYDTGGEEALNGAGGQPTDPMDLFRHMFGTTAETTDRIIQLKVTLEELYNRSVRRLRYKRNARCLACDGKGCRDGRADQPCRKCAGSGIQQLIPGMFRECMDCKGEGRRLAPGDECQACAGRQIFSERRVIDVHVDRGMADEQKITVREAGDWDTSTGRYADLVVALDQQQHPVFRRCRRDDLGVTLELTLTEALCGFRKAIKTLDNRTLVLDSSRLAGQVIKHGSIKCVPGEGMPRFKDPFEKGRLLVKFDVKFPDSLSAEQIQELRATLPPPPAMETNGAVDVEEATLEDLRVEPERDEQYVRCDHNSDDDEQQVRGGMSCVPQ</sequence>
<dbReference type="InterPro" id="IPR002939">
    <property type="entry name" value="DnaJ_C"/>
</dbReference>
<evidence type="ECO:0000313" key="10">
    <source>
        <dbReference type="Proteomes" id="UP000728032"/>
    </source>
</evidence>
<keyword evidence="1 5" id="KW-0479">Metal-binding</keyword>
<dbReference type="InterPro" id="IPR018253">
    <property type="entry name" value="DnaJ_domain_CS"/>
</dbReference>
<dbReference type="FunFam" id="2.60.260.20:FF:000003">
    <property type="entry name" value="DnaJ subfamily A member 2"/>
    <property type="match status" value="1"/>
</dbReference>
<dbReference type="Proteomes" id="UP000728032">
    <property type="component" value="Unassembled WGS sequence"/>
</dbReference>
<feature type="region of interest" description="Disordered" evidence="6">
    <location>
        <begin position="356"/>
        <end position="390"/>
    </location>
</feature>
<dbReference type="Pfam" id="PF00684">
    <property type="entry name" value="DnaJ_CXXCXGXG"/>
    <property type="match status" value="1"/>
</dbReference>
<evidence type="ECO:0000256" key="1">
    <source>
        <dbReference type="ARBA" id="ARBA00022723"/>
    </source>
</evidence>
<dbReference type="PROSITE" id="PS50076">
    <property type="entry name" value="DNAJ_2"/>
    <property type="match status" value="1"/>
</dbReference>
<evidence type="ECO:0000256" key="3">
    <source>
        <dbReference type="ARBA" id="ARBA00022771"/>
    </source>
</evidence>
<evidence type="ECO:0000259" key="7">
    <source>
        <dbReference type="PROSITE" id="PS50076"/>
    </source>
</evidence>
<gene>
    <name evidence="9" type="ORF">ONB1V03_LOCUS5094</name>
</gene>
<dbReference type="CDD" id="cd10747">
    <property type="entry name" value="DnaJ_C"/>
    <property type="match status" value="1"/>
</dbReference>
<keyword evidence="2" id="KW-0677">Repeat</keyword>
<dbReference type="InterPro" id="IPR001623">
    <property type="entry name" value="DnaJ_domain"/>
</dbReference>
<dbReference type="SMART" id="SM00271">
    <property type="entry name" value="DnaJ"/>
    <property type="match status" value="1"/>
</dbReference>
<dbReference type="PROSITE" id="PS51188">
    <property type="entry name" value="ZF_CR"/>
    <property type="match status" value="1"/>
</dbReference>
<accession>A0A7R9LP09</accession>
<feature type="region of interest" description="Disordered" evidence="6">
    <location>
        <begin position="62"/>
        <end position="82"/>
    </location>
</feature>
<keyword evidence="4 5" id="KW-0862">Zinc</keyword>
<dbReference type="InterPro" id="IPR001305">
    <property type="entry name" value="HSP_DnaJ_Cys-rich_dom"/>
</dbReference>
<dbReference type="OrthoDB" id="550424at2759"/>
<dbReference type="SUPFAM" id="SSF57938">
    <property type="entry name" value="DnaJ/Hsp40 cysteine-rich domain"/>
    <property type="match status" value="1"/>
</dbReference>
<proteinExistence type="predicted"/>
<dbReference type="SUPFAM" id="SSF46565">
    <property type="entry name" value="Chaperone J-domain"/>
    <property type="match status" value="1"/>
</dbReference>
<dbReference type="InterPro" id="IPR036410">
    <property type="entry name" value="HSP_DnaJ_Cys-rich_dom_sf"/>
</dbReference>
<evidence type="ECO:0000259" key="8">
    <source>
        <dbReference type="PROSITE" id="PS51188"/>
    </source>
</evidence>
<organism evidence="9">
    <name type="scientific">Oppiella nova</name>
    <dbReference type="NCBI Taxonomy" id="334625"/>
    <lineage>
        <taxon>Eukaryota</taxon>
        <taxon>Metazoa</taxon>
        <taxon>Ecdysozoa</taxon>
        <taxon>Arthropoda</taxon>
        <taxon>Chelicerata</taxon>
        <taxon>Arachnida</taxon>
        <taxon>Acari</taxon>
        <taxon>Acariformes</taxon>
        <taxon>Sarcoptiformes</taxon>
        <taxon>Oribatida</taxon>
        <taxon>Brachypylina</taxon>
        <taxon>Oppioidea</taxon>
        <taxon>Oppiidae</taxon>
        <taxon>Oppiella</taxon>
    </lineage>
</organism>
<dbReference type="PRINTS" id="PR00625">
    <property type="entry name" value="JDOMAIN"/>
</dbReference>
<dbReference type="GO" id="GO:0051082">
    <property type="term" value="F:unfolded protein binding"/>
    <property type="evidence" value="ECO:0007669"/>
    <property type="project" value="InterPro"/>
</dbReference>
<dbReference type="InterPro" id="IPR008971">
    <property type="entry name" value="HSP40/DnaJ_pept-bd"/>
</dbReference>
<dbReference type="AlphaFoldDB" id="A0A7R9LP09"/>
<dbReference type="CDD" id="cd10719">
    <property type="entry name" value="DnaJ_zf"/>
    <property type="match status" value="1"/>
</dbReference>
<dbReference type="GO" id="GO:0030544">
    <property type="term" value="F:Hsp70 protein binding"/>
    <property type="evidence" value="ECO:0007669"/>
    <property type="project" value="InterPro"/>
</dbReference>
<dbReference type="PANTHER" id="PTHR43888">
    <property type="entry name" value="DNAJ-LIKE-2, ISOFORM A-RELATED"/>
    <property type="match status" value="1"/>
</dbReference>
<reference evidence="9" key="1">
    <citation type="submission" date="2020-11" db="EMBL/GenBank/DDBJ databases">
        <authorList>
            <person name="Tran Van P."/>
        </authorList>
    </citation>
    <scope>NUCLEOTIDE SEQUENCE</scope>
</reference>
<dbReference type="EMBL" id="CAJPVJ010001952">
    <property type="protein sequence ID" value="CAG2165554.1"/>
    <property type="molecule type" value="Genomic_DNA"/>
</dbReference>
<dbReference type="InterPro" id="IPR036869">
    <property type="entry name" value="J_dom_sf"/>
</dbReference>
<dbReference type="CDD" id="cd06257">
    <property type="entry name" value="DnaJ"/>
    <property type="match status" value="1"/>
</dbReference>
<evidence type="ECO:0000256" key="2">
    <source>
        <dbReference type="ARBA" id="ARBA00022737"/>
    </source>
</evidence>
<dbReference type="GO" id="GO:0008270">
    <property type="term" value="F:zinc ion binding"/>
    <property type="evidence" value="ECO:0007669"/>
    <property type="project" value="UniProtKB-KW"/>
</dbReference>
<feature type="compositionally biased region" description="Basic and acidic residues" evidence="6">
    <location>
        <begin position="356"/>
        <end position="373"/>
    </location>
</feature>
<evidence type="ECO:0000313" key="9">
    <source>
        <dbReference type="EMBL" id="CAD7645217.1"/>
    </source>
</evidence>
<dbReference type="FunFam" id="2.10.230.10:FF:000001">
    <property type="entry name" value="DnaJ subfamily A member 2"/>
    <property type="match status" value="1"/>
</dbReference>
<dbReference type="Gene3D" id="2.10.230.10">
    <property type="entry name" value="Heat shock protein DnaJ, cysteine-rich domain"/>
    <property type="match status" value="1"/>
</dbReference>
<dbReference type="PROSITE" id="PS00636">
    <property type="entry name" value="DNAJ_1"/>
    <property type="match status" value="1"/>
</dbReference>
<feature type="domain" description="J" evidence="7">
    <location>
        <begin position="6"/>
        <end position="70"/>
    </location>
</feature>
<dbReference type="Gene3D" id="2.60.260.20">
    <property type="entry name" value="Urease metallochaperone UreE, N-terminal domain"/>
    <property type="match status" value="2"/>
</dbReference>
<dbReference type="Pfam" id="PF00226">
    <property type="entry name" value="DnaJ"/>
    <property type="match status" value="1"/>
</dbReference>
<dbReference type="EMBL" id="OC916777">
    <property type="protein sequence ID" value="CAD7645217.1"/>
    <property type="molecule type" value="Genomic_DNA"/>
</dbReference>